<dbReference type="GO" id="GO:0031543">
    <property type="term" value="F:peptidyl-proline dioxygenase activity"/>
    <property type="evidence" value="ECO:0000318"/>
    <property type="project" value="GO_Central"/>
</dbReference>
<dbReference type="Proteomes" id="UP000001357">
    <property type="component" value="Unassembled WGS sequence"/>
</dbReference>
<evidence type="ECO:0000313" key="10">
    <source>
        <dbReference type="Proteomes" id="UP000001357"/>
    </source>
</evidence>
<keyword evidence="10" id="KW-1185">Reference proteome</keyword>
<dbReference type="Pfam" id="PF13640">
    <property type="entry name" value="2OG-FeII_Oxy_3"/>
    <property type="match status" value="1"/>
</dbReference>
<evidence type="ECO:0000256" key="1">
    <source>
        <dbReference type="ARBA" id="ARBA00001961"/>
    </source>
</evidence>
<keyword evidence="3" id="KW-0847">Vitamin C</keyword>
<dbReference type="PANTHER" id="PTHR12907:SF26">
    <property type="entry name" value="HIF PROLYL HYDROXYLASE, ISOFORM C"/>
    <property type="match status" value="1"/>
</dbReference>
<dbReference type="InterPro" id="IPR005123">
    <property type="entry name" value="Oxoglu/Fe-dep_dioxygenase_dom"/>
</dbReference>
<evidence type="ECO:0000259" key="8">
    <source>
        <dbReference type="PROSITE" id="PS51471"/>
    </source>
</evidence>
<dbReference type="SUPFAM" id="SSF51197">
    <property type="entry name" value="Clavaminate synthase-like"/>
    <property type="match status" value="1"/>
</dbReference>
<feature type="signal peptide" evidence="7">
    <location>
        <begin position="1"/>
        <end position="22"/>
    </location>
</feature>
<dbReference type="KEGG" id="mbr:MONBRDRAFT_29809"/>
<protein>
    <recommendedName>
        <fullName evidence="8">Fe2OG dioxygenase domain-containing protein</fullName>
    </recommendedName>
</protein>
<gene>
    <name evidence="9" type="ORF">MONBRDRAFT_29809</name>
</gene>
<dbReference type="InterPro" id="IPR051559">
    <property type="entry name" value="HIF_prolyl_hydroxylases"/>
</dbReference>
<keyword evidence="6" id="KW-0408">Iron</keyword>
<dbReference type="STRING" id="81824.A9VC67"/>
<evidence type="ECO:0000256" key="7">
    <source>
        <dbReference type="SAM" id="SignalP"/>
    </source>
</evidence>
<name>A9VC67_MONBE</name>
<dbReference type="GO" id="GO:0031418">
    <property type="term" value="F:L-ascorbic acid binding"/>
    <property type="evidence" value="ECO:0007669"/>
    <property type="project" value="UniProtKB-KW"/>
</dbReference>
<dbReference type="RefSeq" id="XP_001750347.1">
    <property type="nucleotide sequence ID" value="XM_001750295.1"/>
</dbReference>
<dbReference type="PANTHER" id="PTHR12907">
    <property type="entry name" value="EGL NINE HOMOLOG-RELATED"/>
    <property type="match status" value="1"/>
</dbReference>
<evidence type="ECO:0000256" key="2">
    <source>
        <dbReference type="ARBA" id="ARBA00022723"/>
    </source>
</evidence>
<evidence type="ECO:0000256" key="6">
    <source>
        <dbReference type="ARBA" id="ARBA00023004"/>
    </source>
</evidence>
<evidence type="ECO:0000313" key="9">
    <source>
        <dbReference type="EMBL" id="EDQ84846.1"/>
    </source>
</evidence>
<dbReference type="AlphaFoldDB" id="A9VC67"/>
<feature type="domain" description="Fe2OG dioxygenase" evidence="8">
    <location>
        <begin position="118"/>
        <end position="213"/>
    </location>
</feature>
<dbReference type="InParanoid" id="A9VC67"/>
<keyword evidence="5" id="KW-0560">Oxidoreductase</keyword>
<accession>A9VC67</accession>
<keyword evidence="4" id="KW-0223">Dioxygenase</keyword>
<dbReference type="eggNOG" id="KOG3710">
    <property type="taxonomic scope" value="Eukaryota"/>
</dbReference>
<proteinExistence type="predicted"/>
<evidence type="ECO:0000256" key="3">
    <source>
        <dbReference type="ARBA" id="ARBA00022896"/>
    </source>
</evidence>
<comment type="cofactor">
    <cofactor evidence="1">
        <name>L-ascorbate</name>
        <dbReference type="ChEBI" id="CHEBI:38290"/>
    </cofactor>
</comment>
<sequence>MCLPSALKPLSLFFSLLQVNNGYVIIDDFWPAEYAQAMRDAILALHKVDGLAPNRVSLATSAGPLVLTKPHVFEADMHDKTAQALCPLFADFLDNADAFQTALAQRLPALKLVPAGRQSRTVKLQFNEGGGAFPWHYDNPSRPNARRLTILTYLNPDWAPGDGGELELLPFLGEPTRIEPRMNRVLLFLADELLHKVIPAVQRRMVFTLWLDGEATNTDDVVHLKVKHLNPDAIPLLTGSPLQRSVSRAVYSDLYEESLRACFGADSADLRKALALHRAHVKALLQNQALADFVAELKSRRPF</sequence>
<keyword evidence="2" id="KW-0479">Metal-binding</keyword>
<dbReference type="EMBL" id="CH991580">
    <property type="protein sequence ID" value="EDQ84846.1"/>
    <property type="molecule type" value="Genomic_DNA"/>
</dbReference>
<evidence type="ECO:0000256" key="4">
    <source>
        <dbReference type="ARBA" id="ARBA00022964"/>
    </source>
</evidence>
<dbReference type="OMA" id="CHYDNPG"/>
<reference evidence="9 10" key="1">
    <citation type="journal article" date="2008" name="Nature">
        <title>The genome of the choanoflagellate Monosiga brevicollis and the origin of metazoans.</title>
        <authorList>
            <consortium name="JGI Sequencing"/>
            <person name="King N."/>
            <person name="Westbrook M.J."/>
            <person name="Young S.L."/>
            <person name="Kuo A."/>
            <person name="Abedin M."/>
            <person name="Chapman J."/>
            <person name="Fairclough S."/>
            <person name="Hellsten U."/>
            <person name="Isogai Y."/>
            <person name="Letunic I."/>
            <person name="Marr M."/>
            <person name="Pincus D."/>
            <person name="Putnam N."/>
            <person name="Rokas A."/>
            <person name="Wright K.J."/>
            <person name="Zuzow R."/>
            <person name="Dirks W."/>
            <person name="Good M."/>
            <person name="Goodstein D."/>
            <person name="Lemons D."/>
            <person name="Li W."/>
            <person name="Lyons J.B."/>
            <person name="Morris A."/>
            <person name="Nichols S."/>
            <person name="Richter D.J."/>
            <person name="Salamov A."/>
            <person name="Bork P."/>
            <person name="Lim W.A."/>
            <person name="Manning G."/>
            <person name="Miller W.T."/>
            <person name="McGinnis W."/>
            <person name="Shapiro H."/>
            <person name="Tjian R."/>
            <person name="Grigoriev I.V."/>
            <person name="Rokhsar D."/>
        </authorList>
    </citation>
    <scope>NUCLEOTIDE SEQUENCE [LARGE SCALE GENOMIC DNA]</scope>
    <source>
        <strain evidence="10">MX1 / ATCC 50154</strain>
    </source>
</reference>
<dbReference type="InterPro" id="IPR006620">
    <property type="entry name" value="Pro_4_hyd_alph"/>
</dbReference>
<keyword evidence="7" id="KW-0732">Signal</keyword>
<dbReference type="GO" id="GO:0071456">
    <property type="term" value="P:cellular response to hypoxia"/>
    <property type="evidence" value="ECO:0000318"/>
    <property type="project" value="GO_Central"/>
</dbReference>
<dbReference type="PROSITE" id="PS51471">
    <property type="entry name" value="FE2OG_OXY"/>
    <property type="match status" value="1"/>
</dbReference>
<dbReference type="GO" id="GO:0008198">
    <property type="term" value="F:ferrous iron binding"/>
    <property type="evidence" value="ECO:0000318"/>
    <property type="project" value="GO_Central"/>
</dbReference>
<feature type="chain" id="PRO_5002743104" description="Fe2OG dioxygenase domain-containing protein" evidence="7">
    <location>
        <begin position="23"/>
        <end position="303"/>
    </location>
</feature>
<dbReference type="GeneID" id="5895570"/>
<organism evidence="9 10">
    <name type="scientific">Monosiga brevicollis</name>
    <name type="common">Choanoflagellate</name>
    <dbReference type="NCBI Taxonomy" id="81824"/>
    <lineage>
        <taxon>Eukaryota</taxon>
        <taxon>Choanoflagellata</taxon>
        <taxon>Craspedida</taxon>
        <taxon>Salpingoecidae</taxon>
        <taxon>Monosiga</taxon>
    </lineage>
</organism>
<dbReference type="InterPro" id="IPR044862">
    <property type="entry name" value="Pro_4_hyd_alph_FE2OG_OXY"/>
</dbReference>
<dbReference type="SMART" id="SM00702">
    <property type="entry name" value="P4Hc"/>
    <property type="match status" value="1"/>
</dbReference>
<evidence type="ECO:0000256" key="5">
    <source>
        <dbReference type="ARBA" id="ARBA00023002"/>
    </source>
</evidence>
<dbReference type="Gene3D" id="2.60.120.620">
    <property type="entry name" value="q2cbj1_9rhob like domain"/>
    <property type="match status" value="1"/>
</dbReference>